<name>A0ABY7AZY6_9PSEU</name>
<dbReference type="Proteomes" id="UP001163203">
    <property type="component" value="Chromosome"/>
</dbReference>
<evidence type="ECO:0000313" key="3">
    <source>
        <dbReference type="Proteomes" id="UP001163203"/>
    </source>
</evidence>
<evidence type="ECO:0000256" key="1">
    <source>
        <dbReference type="SAM" id="Coils"/>
    </source>
</evidence>
<accession>A0ABY7AZY6</accession>
<dbReference type="RefSeq" id="WP_268754458.1">
    <property type="nucleotide sequence ID" value="NZ_CP113836.1"/>
</dbReference>
<keyword evidence="3" id="KW-1185">Reference proteome</keyword>
<proteinExistence type="predicted"/>
<dbReference type="EMBL" id="CP113836">
    <property type="protein sequence ID" value="WAL64231.1"/>
    <property type="molecule type" value="Genomic_DNA"/>
</dbReference>
<evidence type="ECO:0000313" key="2">
    <source>
        <dbReference type="EMBL" id="WAL64231.1"/>
    </source>
</evidence>
<gene>
    <name evidence="2" type="ORF">ORV05_25080</name>
</gene>
<sequence>MSWWDDVKFVVTGEQSTAVKANWGQAFAGGAPGGTAGGSGSAGVISMNREEMEDTLKRAQNLLNEITKAQESAPRLANVRPPAFDPASVAATASVNKGGQYYVGHLRRQIAYLNTITDKMQKALGDTVEADEEAAGTVQRTGEGAYG</sequence>
<protein>
    <recommendedName>
        <fullName evidence="4">PE domain-containing protein</fullName>
    </recommendedName>
</protein>
<evidence type="ECO:0008006" key="4">
    <source>
        <dbReference type="Google" id="ProtNLM"/>
    </source>
</evidence>
<organism evidence="2 3">
    <name type="scientific">Amycolatopsis cynarae</name>
    <dbReference type="NCBI Taxonomy" id="2995223"/>
    <lineage>
        <taxon>Bacteria</taxon>
        <taxon>Bacillati</taxon>
        <taxon>Actinomycetota</taxon>
        <taxon>Actinomycetes</taxon>
        <taxon>Pseudonocardiales</taxon>
        <taxon>Pseudonocardiaceae</taxon>
        <taxon>Amycolatopsis</taxon>
    </lineage>
</organism>
<reference evidence="2" key="1">
    <citation type="submission" date="2022-11" db="EMBL/GenBank/DDBJ databases">
        <authorList>
            <person name="Mo P."/>
        </authorList>
    </citation>
    <scope>NUCLEOTIDE SEQUENCE</scope>
    <source>
        <strain evidence="2">HUAS 11-8</strain>
    </source>
</reference>
<feature type="coiled-coil region" evidence="1">
    <location>
        <begin position="45"/>
        <end position="72"/>
    </location>
</feature>
<keyword evidence="1" id="KW-0175">Coiled coil</keyword>